<organism evidence="2 3">
    <name type="scientific">Rathayibacter rubneri</name>
    <dbReference type="NCBI Taxonomy" id="2950106"/>
    <lineage>
        <taxon>Bacteria</taxon>
        <taxon>Bacillati</taxon>
        <taxon>Actinomycetota</taxon>
        <taxon>Actinomycetes</taxon>
        <taxon>Micrococcales</taxon>
        <taxon>Microbacteriaceae</taxon>
        <taxon>Rathayibacter</taxon>
    </lineage>
</organism>
<gene>
    <name evidence="2" type="ORF">NB037_16685</name>
</gene>
<evidence type="ECO:0000313" key="3">
    <source>
        <dbReference type="Proteomes" id="UP001155240"/>
    </source>
</evidence>
<sequence>MTDPRGIGFALLPDSPENRLATALVSHASDLSEAAQSLELAREAGEGSALWMPLTMHAVTAYVRPFIHSAVRHRLDRMSCFPGIPDERRSLHETIRRYRNTTVAHSQSTLVLPVALAVLDTRGLVTDVRGFCVTQQMPGAIAAEFDELIDTVRTLVAEATRPVLHALREHYRRVDAATVSGWPGPDVASAPDTDFTAAQARNRNPRFTAYAHTESRPLPPEADVEAAPDAVPMERRVPPGL</sequence>
<dbReference type="EMBL" id="JAMRYM010000105">
    <property type="protein sequence ID" value="MCM6764053.1"/>
    <property type="molecule type" value="Genomic_DNA"/>
</dbReference>
<evidence type="ECO:0000256" key="1">
    <source>
        <dbReference type="SAM" id="MobiDB-lite"/>
    </source>
</evidence>
<dbReference type="RefSeq" id="WP_251947773.1">
    <property type="nucleotide sequence ID" value="NZ_JAMRYM010000105.1"/>
</dbReference>
<dbReference type="Proteomes" id="UP001155240">
    <property type="component" value="Unassembled WGS sequence"/>
</dbReference>
<comment type="caution">
    <text evidence="2">The sequence shown here is derived from an EMBL/GenBank/DDBJ whole genome shotgun (WGS) entry which is preliminary data.</text>
</comment>
<dbReference type="AlphaFoldDB" id="A0A9X2IV23"/>
<reference evidence="2" key="1">
    <citation type="submission" date="2022-06" db="EMBL/GenBank/DDBJ databases">
        <title>Whole genome shotgun sequencing (WGS) of Rathayibacter sp. ZW T2_19, isolated from stored onions (Allium cepa).</title>
        <authorList>
            <person name="Stoll D.A."/>
            <person name="Huch M."/>
        </authorList>
    </citation>
    <scope>NUCLEOTIDE SEQUENCE</scope>
    <source>
        <strain evidence="2">ZW T2_19</strain>
    </source>
</reference>
<keyword evidence="3" id="KW-1185">Reference proteome</keyword>
<evidence type="ECO:0000313" key="2">
    <source>
        <dbReference type="EMBL" id="MCM6764053.1"/>
    </source>
</evidence>
<name>A0A9X2IV23_9MICO</name>
<accession>A0A9X2IV23</accession>
<feature type="compositionally biased region" description="Basic and acidic residues" evidence="1">
    <location>
        <begin position="232"/>
        <end position="241"/>
    </location>
</feature>
<proteinExistence type="predicted"/>
<protein>
    <submittedName>
        <fullName evidence="2">Uncharacterized protein</fullName>
    </submittedName>
</protein>
<feature type="region of interest" description="Disordered" evidence="1">
    <location>
        <begin position="211"/>
        <end position="241"/>
    </location>
</feature>